<dbReference type="PANTHER" id="PTHR37422">
    <property type="entry name" value="TEICHURONIC ACID BIOSYNTHESIS PROTEIN TUAE"/>
    <property type="match status" value="1"/>
</dbReference>
<evidence type="ECO:0000313" key="8">
    <source>
        <dbReference type="Proteomes" id="UP000321172"/>
    </source>
</evidence>
<feature type="transmembrane region" description="Helical" evidence="5">
    <location>
        <begin position="277"/>
        <end position="294"/>
    </location>
</feature>
<keyword evidence="3 5" id="KW-1133">Transmembrane helix</keyword>
<feature type="domain" description="O-antigen ligase-related" evidence="6">
    <location>
        <begin position="230"/>
        <end position="375"/>
    </location>
</feature>
<dbReference type="PANTHER" id="PTHR37422:SF13">
    <property type="entry name" value="LIPOPOLYSACCHARIDE BIOSYNTHESIS PROTEIN PA4999-RELATED"/>
    <property type="match status" value="1"/>
</dbReference>
<protein>
    <submittedName>
        <fullName evidence="7">O-antigen ligase family protein</fullName>
    </submittedName>
</protein>
<dbReference type="InterPro" id="IPR007016">
    <property type="entry name" value="O-antigen_ligase-rel_domated"/>
</dbReference>
<evidence type="ECO:0000256" key="2">
    <source>
        <dbReference type="ARBA" id="ARBA00022692"/>
    </source>
</evidence>
<feature type="transmembrane region" description="Helical" evidence="5">
    <location>
        <begin position="125"/>
        <end position="142"/>
    </location>
</feature>
<keyword evidence="7" id="KW-0436">Ligase</keyword>
<dbReference type="Pfam" id="PF04932">
    <property type="entry name" value="Wzy_C"/>
    <property type="match status" value="1"/>
</dbReference>
<dbReference type="EMBL" id="CP042345">
    <property type="protein sequence ID" value="QEA16108.1"/>
    <property type="molecule type" value="Genomic_DNA"/>
</dbReference>
<evidence type="ECO:0000256" key="4">
    <source>
        <dbReference type="ARBA" id="ARBA00023136"/>
    </source>
</evidence>
<proteinExistence type="predicted"/>
<keyword evidence="4 5" id="KW-0472">Membrane</keyword>
<dbReference type="OrthoDB" id="7628239at2"/>
<evidence type="ECO:0000256" key="5">
    <source>
        <dbReference type="SAM" id="Phobius"/>
    </source>
</evidence>
<evidence type="ECO:0000259" key="6">
    <source>
        <dbReference type="Pfam" id="PF04932"/>
    </source>
</evidence>
<evidence type="ECO:0000313" key="7">
    <source>
        <dbReference type="EMBL" id="QEA16108.1"/>
    </source>
</evidence>
<feature type="transmembrane region" description="Helical" evidence="5">
    <location>
        <begin position="149"/>
        <end position="170"/>
    </location>
</feature>
<evidence type="ECO:0000256" key="1">
    <source>
        <dbReference type="ARBA" id="ARBA00004141"/>
    </source>
</evidence>
<dbReference type="Proteomes" id="UP000321172">
    <property type="component" value="Chromosome"/>
</dbReference>
<dbReference type="AlphaFoldDB" id="A0A5B8S4R6"/>
<feature type="transmembrane region" description="Helical" evidence="5">
    <location>
        <begin position="12"/>
        <end position="30"/>
    </location>
</feature>
<feature type="transmembrane region" description="Helical" evidence="5">
    <location>
        <begin position="368"/>
        <end position="387"/>
    </location>
</feature>
<feature type="transmembrane region" description="Helical" evidence="5">
    <location>
        <begin position="36"/>
        <end position="55"/>
    </location>
</feature>
<dbReference type="GO" id="GO:0016020">
    <property type="term" value="C:membrane"/>
    <property type="evidence" value="ECO:0007669"/>
    <property type="project" value="UniProtKB-SubCell"/>
</dbReference>
<keyword evidence="8" id="KW-1185">Reference proteome</keyword>
<name>A0A5B8S4R6_9SPHN</name>
<feature type="transmembrane region" description="Helical" evidence="5">
    <location>
        <begin position="246"/>
        <end position="265"/>
    </location>
</feature>
<dbReference type="RefSeq" id="WP_147090140.1">
    <property type="nucleotide sequence ID" value="NZ_BAABJD010000006.1"/>
</dbReference>
<feature type="transmembrane region" description="Helical" evidence="5">
    <location>
        <begin position="67"/>
        <end position="90"/>
    </location>
</feature>
<keyword evidence="2 5" id="KW-0812">Transmembrane</keyword>
<dbReference type="InterPro" id="IPR051533">
    <property type="entry name" value="WaaL-like"/>
</dbReference>
<comment type="subcellular location">
    <subcellularLocation>
        <location evidence="1">Membrane</location>
        <topology evidence="1">Multi-pass membrane protein</topology>
    </subcellularLocation>
</comment>
<feature type="transmembrane region" description="Helical" evidence="5">
    <location>
        <begin position="197"/>
        <end position="215"/>
    </location>
</feature>
<evidence type="ECO:0000256" key="3">
    <source>
        <dbReference type="ARBA" id="ARBA00022989"/>
    </source>
</evidence>
<dbReference type="KEGG" id="ngf:FRF71_08145"/>
<sequence>MNHSGAFSHDRALTWLAFVYVLAQLTLGGGGTPAPLMELACQLLAAVALICWVALRGPDHLRDSTPLWWVIGLVAIVPALQLIPLPPALWQALPGRDLLRESLALVGAEQSWWPLSVAPQRTLDGLLALLPPLLALAMAASLSSDGRQLLLKAIAGFALLSVAVGAAQLASAGKGALAFYVGSDPGVLGGFQANRNAQVDVLLIGLTALIGAWYEQAGRSRAMLATVGALALVLLLGAFLTGSRTGIALIPFALAWCLFLVRAELSSQTSLFRLRNLALAGAIGMGLAAAAWQTRPVQQVLLRFGFNGEYRPDIWRDTLFAIEQYWPIGSGVGTFTRVIGPAERLEAIGPVLPNRAHSEYLELLLEGGLPLALAWAAAAALVALALARALRAAGGAARAQAAFSAGTLTVVSLHSLVDYPFRSMALASLVGVAAAFVLVPPARSGNLRS</sequence>
<dbReference type="GO" id="GO:0016874">
    <property type="term" value="F:ligase activity"/>
    <property type="evidence" value="ECO:0007669"/>
    <property type="project" value="UniProtKB-KW"/>
</dbReference>
<gene>
    <name evidence="7" type="ORF">FRF71_08145</name>
</gene>
<reference evidence="7 8" key="1">
    <citation type="journal article" date="2013" name="J. Microbiol. Biotechnol.">
        <title>Novosphingobium ginsenosidimutans sp. nov., with the ability to convert ginsenoside.</title>
        <authorList>
            <person name="Kim J.K."/>
            <person name="He D."/>
            <person name="Liu Q.M."/>
            <person name="Park H.Y."/>
            <person name="Jung M.S."/>
            <person name="Yoon M.H."/>
            <person name="Kim S.C."/>
            <person name="Im W.T."/>
        </authorList>
    </citation>
    <scope>NUCLEOTIDE SEQUENCE [LARGE SCALE GENOMIC DNA]</scope>
    <source>
        <strain evidence="7 8">FW-6</strain>
    </source>
</reference>
<feature type="transmembrane region" description="Helical" evidence="5">
    <location>
        <begin position="222"/>
        <end position="240"/>
    </location>
</feature>
<accession>A0A5B8S4R6</accession>
<organism evidence="7 8">
    <name type="scientific">Novosphingobium ginsenosidimutans</name>
    <dbReference type="NCBI Taxonomy" id="1176536"/>
    <lineage>
        <taxon>Bacteria</taxon>
        <taxon>Pseudomonadati</taxon>
        <taxon>Pseudomonadota</taxon>
        <taxon>Alphaproteobacteria</taxon>
        <taxon>Sphingomonadales</taxon>
        <taxon>Sphingomonadaceae</taxon>
        <taxon>Novosphingobium</taxon>
    </lineage>
</organism>